<dbReference type="CDD" id="cd02440">
    <property type="entry name" value="AdoMet_MTases"/>
    <property type="match status" value="1"/>
</dbReference>
<keyword evidence="1" id="KW-0489">Methyltransferase</keyword>
<dbReference type="GO" id="GO:0008757">
    <property type="term" value="F:S-adenosylmethionine-dependent methyltransferase activity"/>
    <property type="evidence" value="ECO:0007669"/>
    <property type="project" value="InterPro"/>
</dbReference>
<dbReference type="InterPro" id="IPR050065">
    <property type="entry name" value="GlmU-like"/>
</dbReference>
<dbReference type="GO" id="GO:0032259">
    <property type="term" value="P:methylation"/>
    <property type="evidence" value="ECO:0007669"/>
    <property type="project" value="UniProtKB-KW"/>
</dbReference>
<keyword evidence="1" id="KW-0808">Transferase</keyword>
<organism evidence="1 2">
    <name type="scientific">Clostridium neonatale</name>
    <dbReference type="NCBI Taxonomy" id="137838"/>
    <lineage>
        <taxon>Bacteria</taxon>
        <taxon>Bacillati</taxon>
        <taxon>Bacillota</taxon>
        <taxon>Clostridia</taxon>
        <taxon>Eubacteriales</taxon>
        <taxon>Clostridiaceae</taxon>
        <taxon>Clostridium</taxon>
    </lineage>
</organism>
<dbReference type="PANTHER" id="PTHR43584">
    <property type="entry name" value="NUCLEOTIDYL TRANSFERASE"/>
    <property type="match status" value="1"/>
</dbReference>
<dbReference type="GO" id="GO:0016779">
    <property type="term" value="F:nucleotidyltransferase activity"/>
    <property type="evidence" value="ECO:0007669"/>
    <property type="project" value="UniProtKB-ARBA"/>
</dbReference>
<dbReference type="InterPro" id="IPR029044">
    <property type="entry name" value="Nucleotide-diphossugar_trans"/>
</dbReference>
<evidence type="ECO:0000313" key="2">
    <source>
        <dbReference type="Proteomes" id="UP000789738"/>
    </source>
</evidence>
<name>A0AA86JN66_9CLOT</name>
<dbReference type="AlphaFoldDB" id="A0AA86JN66"/>
<accession>A0AA86JN66</accession>
<dbReference type="RefSeq" id="WP_317076378.1">
    <property type="nucleotide sequence ID" value="NZ_CAKJVE010000004.1"/>
</dbReference>
<proteinExistence type="predicted"/>
<dbReference type="Gene3D" id="3.40.50.150">
    <property type="entry name" value="Vaccinia Virus protein VP39"/>
    <property type="match status" value="1"/>
</dbReference>
<dbReference type="PANTHER" id="PTHR43584:SF8">
    <property type="entry name" value="N-ACETYLMURAMATE ALPHA-1-PHOSPHATE URIDYLYLTRANSFERASE"/>
    <property type="match status" value="1"/>
</dbReference>
<gene>
    <name evidence="1" type="ORF">CNEO_41716</name>
</gene>
<dbReference type="InterPro" id="IPR025877">
    <property type="entry name" value="MobA-like_NTP_Trfase"/>
</dbReference>
<dbReference type="SUPFAM" id="SSF53335">
    <property type="entry name" value="S-adenosyl-L-methionine-dependent methyltransferases"/>
    <property type="match status" value="1"/>
</dbReference>
<protein>
    <submittedName>
        <fullName evidence="1">Methylase involved in ubiquinone/menaquinone biosynthesis</fullName>
    </submittedName>
</protein>
<sequence length="488" mass="56700">MKAIILAAGNRNEVSEIVGNIPKALIEINNTTIIEMQLNILHMCGIDDISIVKGYKEELIDIPGVKYYYNKDYELNNILYSLFCAEKELDDDVIIIYGDVAFNKECLERIIYSKKDISLGIAVSLENYKKENIKNLEMSYLDPDNNIININKNPNHKNETYGQFTGIMKCSKNGIDIIKNNYKYFSIYNKNYKNALISEFINNIINLGNKIFGVVIESGWIKINSIDDYYKLKESYDEFYGAYKTRTDWAVRSEMYNNISWVNKEETLDAMFELCNNSCTNPKILDIGVGTGKVLKYFKNKINNAICYGIDISKEMMNKIDDEYEFNLLVGNVEELSEFGNDTFDIVTARMSFHHVKNLKKAMSEVYRVLKKDGKFIICEGVPPNKETLEFYKEMFKYKEDRNTFLVDDLINLMNDTGLRKITTRTIINKGMSMNNWLNNSGVPYRNQDIIRKMHFECSKDIQKSYKMEFVGDDILMEWKFIVVCGIK</sequence>
<dbReference type="Gene3D" id="3.90.550.10">
    <property type="entry name" value="Spore Coat Polysaccharide Biosynthesis Protein SpsA, Chain A"/>
    <property type="match status" value="1"/>
</dbReference>
<evidence type="ECO:0000313" key="1">
    <source>
        <dbReference type="EMBL" id="CAG9705213.1"/>
    </source>
</evidence>
<dbReference type="Pfam" id="PF08241">
    <property type="entry name" value="Methyltransf_11"/>
    <property type="match status" value="1"/>
</dbReference>
<dbReference type="Pfam" id="PF12804">
    <property type="entry name" value="NTP_transf_3"/>
    <property type="match status" value="1"/>
</dbReference>
<reference evidence="1" key="1">
    <citation type="submission" date="2021-10" db="EMBL/GenBank/DDBJ databases">
        <authorList>
            <person name="Mesa V."/>
        </authorList>
    </citation>
    <scope>NUCLEOTIDE SEQUENCE</scope>
    <source>
        <strain evidence="1">CC3_PB</strain>
    </source>
</reference>
<dbReference type="InterPro" id="IPR013216">
    <property type="entry name" value="Methyltransf_11"/>
</dbReference>
<dbReference type="Proteomes" id="UP000789738">
    <property type="component" value="Unassembled WGS sequence"/>
</dbReference>
<dbReference type="InterPro" id="IPR029063">
    <property type="entry name" value="SAM-dependent_MTases_sf"/>
</dbReference>
<dbReference type="SUPFAM" id="SSF53448">
    <property type="entry name" value="Nucleotide-diphospho-sugar transferases"/>
    <property type="match status" value="1"/>
</dbReference>
<keyword evidence="1" id="KW-0830">Ubiquinone</keyword>
<comment type="caution">
    <text evidence="1">The sequence shown here is derived from an EMBL/GenBank/DDBJ whole genome shotgun (WGS) entry which is preliminary data.</text>
</comment>
<dbReference type="EMBL" id="CAKJVE010000004">
    <property type="protein sequence ID" value="CAG9705213.1"/>
    <property type="molecule type" value="Genomic_DNA"/>
</dbReference>